<evidence type="ECO:0000259" key="7">
    <source>
        <dbReference type="Pfam" id="PF05154"/>
    </source>
</evidence>
<evidence type="ECO:0000256" key="4">
    <source>
        <dbReference type="ARBA" id="ARBA00023136"/>
    </source>
</evidence>
<evidence type="ECO:0000256" key="6">
    <source>
        <dbReference type="SAM" id="Phobius"/>
    </source>
</evidence>
<feature type="transmembrane region" description="Helical" evidence="6">
    <location>
        <begin position="76"/>
        <end position="95"/>
    </location>
</feature>
<feature type="domain" description="TM2" evidence="7">
    <location>
        <begin position="74"/>
        <end position="117"/>
    </location>
</feature>
<keyword evidence="3 6" id="KW-1133">Transmembrane helix</keyword>
<feature type="transmembrane region" description="Helical" evidence="6">
    <location>
        <begin position="129"/>
        <end position="147"/>
    </location>
</feature>
<gene>
    <name evidence="8" type="ORF">GCM10008939_30980</name>
</gene>
<keyword evidence="4 6" id="KW-0472">Membrane</keyword>
<keyword evidence="9" id="KW-1185">Reference proteome</keyword>
<comment type="subcellular location">
    <subcellularLocation>
        <location evidence="1">Membrane</location>
        <topology evidence="1">Multi-pass membrane protein</topology>
    </subcellularLocation>
</comment>
<proteinExistence type="predicted"/>
<accession>A0A917UTX4</accession>
<evidence type="ECO:0000313" key="8">
    <source>
        <dbReference type="EMBL" id="GGJ84881.1"/>
    </source>
</evidence>
<dbReference type="GO" id="GO:0016020">
    <property type="term" value="C:membrane"/>
    <property type="evidence" value="ECO:0007669"/>
    <property type="project" value="UniProtKB-SubCell"/>
</dbReference>
<dbReference type="Proteomes" id="UP000635726">
    <property type="component" value="Unassembled WGS sequence"/>
</dbReference>
<dbReference type="Pfam" id="PF05154">
    <property type="entry name" value="TM2"/>
    <property type="match status" value="1"/>
</dbReference>
<dbReference type="InterPro" id="IPR007829">
    <property type="entry name" value="TM2"/>
</dbReference>
<name>A0A917UTX4_9DEIO</name>
<reference evidence="8" key="2">
    <citation type="submission" date="2020-09" db="EMBL/GenBank/DDBJ databases">
        <authorList>
            <person name="Sun Q."/>
            <person name="Ohkuma M."/>
        </authorList>
    </citation>
    <scope>NUCLEOTIDE SEQUENCE</scope>
    <source>
        <strain evidence="8">JCM 14371</strain>
    </source>
</reference>
<evidence type="ECO:0000256" key="1">
    <source>
        <dbReference type="ARBA" id="ARBA00004141"/>
    </source>
</evidence>
<dbReference type="RefSeq" id="WP_188964207.1">
    <property type="nucleotide sequence ID" value="NZ_BMOE01000013.1"/>
</dbReference>
<keyword evidence="2 6" id="KW-0812">Transmembrane</keyword>
<evidence type="ECO:0000256" key="2">
    <source>
        <dbReference type="ARBA" id="ARBA00022692"/>
    </source>
</evidence>
<feature type="region of interest" description="Disordered" evidence="5">
    <location>
        <begin position="1"/>
        <end position="38"/>
    </location>
</feature>
<sequence>MTDDPRPHDPFPPAQATPGAVSLDKSTPAGQRQEAGASPWAAAQDAATGAANAAQQAVQGGLNSFQAQGDVAQRRLIAGLLGIFLGSLGVHKFYLGMTQAGLIMLGLTIGGWILGIVGSLVIVGAIFFVIPWAVGLLGLVEGVLYLTKSDTDFQRDYLSGRKPWL</sequence>
<evidence type="ECO:0000256" key="5">
    <source>
        <dbReference type="SAM" id="MobiDB-lite"/>
    </source>
</evidence>
<dbReference type="EMBL" id="BMOE01000013">
    <property type="protein sequence ID" value="GGJ84881.1"/>
    <property type="molecule type" value="Genomic_DNA"/>
</dbReference>
<evidence type="ECO:0000313" key="9">
    <source>
        <dbReference type="Proteomes" id="UP000635726"/>
    </source>
</evidence>
<organism evidence="8 9">
    <name type="scientific">Deinococcus aquiradiocola</name>
    <dbReference type="NCBI Taxonomy" id="393059"/>
    <lineage>
        <taxon>Bacteria</taxon>
        <taxon>Thermotogati</taxon>
        <taxon>Deinococcota</taxon>
        <taxon>Deinococci</taxon>
        <taxon>Deinococcales</taxon>
        <taxon>Deinococcaceae</taxon>
        <taxon>Deinococcus</taxon>
    </lineage>
</organism>
<dbReference type="AlphaFoldDB" id="A0A917UTX4"/>
<feature type="transmembrane region" description="Helical" evidence="6">
    <location>
        <begin position="102"/>
        <end position="123"/>
    </location>
</feature>
<reference evidence="8" key="1">
    <citation type="journal article" date="2014" name="Int. J. Syst. Evol. Microbiol.">
        <title>Complete genome sequence of Corynebacterium casei LMG S-19264T (=DSM 44701T), isolated from a smear-ripened cheese.</title>
        <authorList>
            <consortium name="US DOE Joint Genome Institute (JGI-PGF)"/>
            <person name="Walter F."/>
            <person name="Albersmeier A."/>
            <person name="Kalinowski J."/>
            <person name="Ruckert C."/>
        </authorList>
    </citation>
    <scope>NUCLEOTIDE SEQUENCE</scope>
    <source>
        <strain evidence="8">JCM 14371</strain>
    </source>
</reference>
<evidence type="ECO:0000256" key="3">
    <source>
        <dbReference type="ARBA" id="ARBA00022989"/>
    </source>
</evidence>
<protein>
    <recommendedName>
        <fullName evidence="7">TM2 domain-containing protein</fullName>
    </recommendedName>
</protein>
<comment type="caution">
    <text evidence="8">The sequence shown here is derived from an EMBL/GenBank/DDBJ whole genome shotgun (WGS) entry which is preliminary data.</text>
</comment>